<dbReference type="InterPro" id="IPR000719">
    <property type="entry name" value="Prot_kinase_dom"/>
</dbReference>
<comment type="catalytic activity">
    <reaction evidence="7">
        <text>L-threonyl-[protein] + ATP = O-phospho-L-threonyl-[protein] + ADP + H(+)</text>
        <dbReference type="Rhea" id="RHEA:46608"/>
        <dbReference type="Rhea" id="RHEA-COMP:11060"/>
        <dbReference type="Rhea" id="RHEA-COMP:11605"/>
        <dbReference type="ChEBI" id="CHEBI:15378"/>
        <dbReference type="ChEBI" id="CHEBI:30013"/>
        <dbReference type="ChEBI" id="CHEBI:30616"/>
        <dbReference type="ChEBI" id="CHEBI:61977"/>
        <dbReference type="ChEBI" id="CHEBI:456216"/>
        <dbReference type="EC" id="2.7.11.1"/>
    </reaction>
</comment>
<feature type="compositionally biased region" description="Low complexity" evidence="11">
    <location>
        <begin position="495"/>
        <end position="508"/>
    </location>
</feature>
<dbReference type="PROSITE" id="PS50005">
    <property type="entry name" value="TPR"/>
    <property type="match status" value="1"/>
</dbReference>
<dbReference type="PANTHER" id="PTHR43289">
    <property type="entry name" value="MITOGEN-ACTIVATED PROTEIN KINASE KINASE KINASE 20-RELATED"/>
    <property type="match status" value="1"/>
</dbReference>
<evidence type="ECO:0000313" key="14">
    <source>
        <dbReference type="Proteomes" id="UP000598633"/>
    </source>
</evidence>
<comment type="caution">
    <text evidence="13">The sequence shown here is derived from an EMBL/GenBank/DDBJ whole genome shotgun (WGS) entry which is preliminary data.</text>
</comment>
<dbReference type="InterPro" id="IPR011990">
    <property type="entry name" value="TPR-like_helical_dom_sf"/>
</dbReference>
<dbReference type="FunFam" id="3.30.200.20:FF:000035">
    <property type="entry name" value="Serine/threonine protein kinase Stk1"/>
    <property type="match status" value="1"/>
</dbReference>
<evidence type="ECO:0000256" key="6">
    <source>
        <dbReference type="ARBA" id="ARBA00022840"/>
    </source>
</evidence>
<dbReference type="SUPFAM" id="SSF48452">
    <property type="entry name" value="TPR-like"/>
    <property type="match status" value="1"/>
</dbReference>
<name>A0A8J7C397_9BACT</name>
<evidence type="ECO:0000256" key="9">
    <source>
        <dbReference type="PROSITE-ProRule" id="PRU00339"/>
    </source>
</evidence>
<feature type="domain" description="Protein kinase" evidence="12">
    <location>
        <begin position="9"/>
        <end position="271"/>
    </location>
</feature>
<evidence type="ECO:0000256" key="8">
    <source>
        <dbReference type="ARBA" id="ARBA00048679"/>
    </source>
</evidence>
<dbReference type="InterPro" id="IPR008271">
    <property type="entry name" value="Ser/Thr_kinase_AS"/>
</dbReference>
<sequence>MSEKRIGRYELEKTLGRGATGVVYLARDPIIDRLVALKTLRVDLDADHAEEFRERFVREARAAGRLNHPGIVTVHDVGEDPETGLMYIAMEHVEGRDLKQILSTGHIFRPSEVARIAADVAIALDYAHSFGVVHRDVKPANIILTTDGTAKITDFGIARLETSNLTVDGQFIGTPNFMSPEQITGKGIDGRSDLFSLGVVLFTLLTGQRPFGGDTMHEVTLRIVQEPSPIPSTVGTEIPAAFNPIVLKCLEKNPEKRFQTGKELAKVLAALARSLVQRHPDDSGSTHIHQPDLETRIHGGTPPPPAPASRVAGLWREFHDRIQLPEWAGWEVEPRWAWIIICATVVLLGLTVTGLRMKIDRGPFSAPSVASTRNLNSVVNSLRTASIHLGSGNLTAAKSAIQAALDQVPSSPAARRIARDIHRAIEAERTSAENQRRVAELVTEGRRLYRAGDYVDAGNIFREALELDPLNEIAASYLELSEERIPRAQTRRTTSRSTRATGAGTVTSAPPPTPTPASGIARVTLSFDSPITSGVVAITLDGETLAEVPFDFSSKGVLGFKRKGSGTVRRVILTPSGTYEVGVQLFGEERSLLGAKSFKKTLAPESRWTLRVDLPGRRSDPGFFLVQSAK</sequence>
<keyword evidence="4 10" id="KW-0547">Nucleotide-binding</keyword>
<evidence type="ECO:0000256" key="2">
    <source>
        <dbReference type="ARBA" id="ARBA00022527"/>
    </source>
</evidence>
<proteinExistence type="predicted"/>
<evidence type="ECO:0000256" key="11">
    <source>
        <dbReference type="SAM" id="MobiDB-lite"/>
    </source>
</evidence>
<dbReference type="EMBL" id="JACXWA010000058">
    <property type="protein sequence ID" value="MBD3870380.1"/>
    <property type="molecule type" value="Genomic_DNA"/>
</dbReference>
<protein>
    <recommendedName>
        <fullName evidence="1">non-specific serine/threonine protein kinase</fullName>
        <ecNumber evidence="1">2.7.11.1</ecNumber>
    </recommendedName>
</protein>
<keyword evidence="6 10" id="KW-0067">ATP-binding</keyword>
<dbReference type="PROSITE" id="PS00107">
    <property type="entry name" value="PROTEIN_KINASE_ATP"/>
    <property type="match status" value="1"/>
</dbReference>
<gene>
    <name evidence="13" type="ORF">IFJ97_03345</name>
</gene>
<dbReference type="FunFam" id="1.10.510.10:FF:000021">
    <property type="entry name" value="Serine/threonine protein kinase"/>
    <property type="match status" value="1"/>
</dbReference>
<evidence type="ECO:0000313" key="13">
    <source>
        <dbReference type="EMBL" id="MBD3870380.1"/>
    </source>
</evidence>
<evidence type="ECO:0000256" key="1">
    <source>
        <dbReference type="ARBA" id="ARBA00012513"/>
    </source>
</evidence>
<dbReference type="CDD" id="cd14014">
    <property type="entry name" value="STKc_PknB_like"/>
    <property type="match status" value="1"/>
</dbReference>
<dbReference type="PANTHER" id="PTHR43289:SF6">
    <property type="entry name" value="SERINE_THREONINE-PROTEIN KINASE NEKL-3"/>
    <property type="match status" value="1"/>
</dbReference>
<evidence type="ECO:0000256" key="4">
    <source>
        <dbReference type="ARBA" id="ARBA00022741"/>
    </source>
</evidence>
<dbReference type="GO" id="GO:0004674">
    <property type="term" value="F:protein serine/threonine kinase activity"/>
    <property type="evidence" value="ECO:0007669"/>
    <property type="project" value="UniProtKB-KW"/>
</dbReference>
<dbReference type="Pfam" id="PF00069">
    <property type="entry name" value="Pkinase"/>
    <property type="match status" value="1"/>
</dbReference>
<accession>A0A8J7C397</accession>
<dbReference type="AlphaFoldDB" id="A0A8J7C397"/>
<feature type="region of interest" description="Disordered" evidence="11">
    <location>
        <begin position="278"/>
        <end position="309"/>
    </location>
</feature>
<keyword evidence="9" id="KW-0802">TPR repeat</keyword>
<dbReference type="PROSITE" id="PS50011">
    <property type="entry name" value="PROTEIN_KINASE_DOM"/>
    <property type="match status" value="1"/>
</dbReference>
<dbReference type="SMART" id="SM00220">
    <property type="entry name" value="S_TKc"/>
    <property type="match status" value="1"/>
</dbReference>
<dbReference type="InterPro" id="IPR019734">
    <property type="entry name" value="TPR_rpt"/>
</dbReference>
<comment type="catalytic activity">
    <reaction evidence="8">
        <text>L-seryl-[protein] + ATP = O-phospho-L-seryl-[protein] + ADP + H(+)</text>
        <dbReference type="Rhea" id="RHEA:17989"/>
        <dbReference type="Rhea" id="RHEA-COMP:9863"/>
        <dbReference type="Rhea" id="RHEA-COMP:11604"/>
        <dbReference type="ChEBI" id="CHEBI:15378"/>
        <dbReference type="ChEBI" id="CHEBI:29999"/>
        <dbReference type="ChEBI" id="CHEBI:30616"/>
        <dbReference type="ChEBI" id="CHEBI:83421"/>
        <dbReference type="ChEBI" id="CHEBI:456216"/>
        <dbReference type="EC" id="2.7.11.1"/>
    </reaction>
</comment>
<feature type="region of interest" description="Disordered" evidence="11">
    <location>
        <begin position="487"/>
        <end position="516"/>
    </location>
</feature>
<dbReference type="Proteomes" id="UP000598633">
    <property type="component" value="Unassembled WGS sequence"/>
</dbReference>
<evidence type="ECO:0000256" key="7">
    <source>
        <dbReference type="ARBA" id="ARBA00047899"/>
    </source>
</evidence>
<keyword evidence="2" id="KW-0723">Serine/threonine-protein kinase</keyword>
<evidence type="ECO:0000256" key="3">
    <source>
        <dbReference type="ARBA" id="ARBA00022679"/>
    </source>
</evidence>
<feature type="repeat" description="TPR" evidence="9">
    <location>
        <begin position="438"/>
        <end position="471"/>
    </location>
</feature>
<keyword evidence="5 13" id="KW-0418">Kinase</keyword>
<dbReference type="InterPro" id="IPR017441">
    <property type="entry name" value="Protein_kinase_ATP_BS"/>
</dbReference>
<organism evidence="13 14">
    <name type="scientific">Candidatus Sulfomarinibacter kjeldsenii</name>
    <dbReference type="NCBI Taxonomy" id="2885994"/>
    <lineage>
        <taxon>Bacteria</taxon>
        <taxon>Pseudomonadati</taxon>
        <taxon>Acidobacteriota</taxon>
        <taxon>Thermoanaerobaculia</taxon>
        <taxon>Thermoanaerobaculales</taxon>
        <taxon>Candidatus Sulfomarinibacteraceae</taxon>
        <taxon>Candidatus Sulfomarinibacter</taxon>
    </lineage>
</organism>
<dbReference type="EC" id="2.7.11.1" evidence="1"/>
<dbReference type="PROSITE" id="PS00108">
    <property type="entry name" value="PROTEIN_KINASE_ST"/>
    <property type="match status" value="1"/>
</dbReference>
<evidence type="ECO:0000256" key="10">
    <source>
        <dbReference type="PROSITE-ProRule" id="PRU10141"/>
    </source>
</evidence>
<evidence type="ECO:0000256" key="5">
    <source>
        <dbReference type="ARBA" id="ARBA00022777"/>
    </source>
</evidence>
<dbReference type="Gene3D" id="1.10.510.10">
    <property type="entry name" value="Transferase(Phosphotransferase) domain 1"/>
    <property type="match status" value="1"/>
</dbReference>
<reference evidence="13 14" key="1">
    <citation type="submission" date="2020-08" db="EMBL/GenBank/DDBJ databases">
        <title>Acidobacteriota in marine sediments use diverse sulfur dissimilation pathways.</title>
        <authorList>
            <person name="Wasmund K."/>
        </authorList>
    </citation>
    <scope>NUCLEOTIDE SEQUENCE [LARGE SCALE GENOMIC DNA]</scope>
    <source>
        <strain evidence="13">MAG AM3-A</strain>
    </source>
</reference>
<keyword evidence="3" id="KW-0808">Transferase</keyword>
<dbReference type="GO" id="GO:0005524">
    <property type="term" value="F:ATP binding"/>
    <property type="evidence" value="ECO:0007669"/>
    <property type="project" value="UniProtKB-UniRule"/>
</dbReference>
<feature type="compositionally biased region" description="Basic and acidic residues" evidence="11">
    <location>
        <begin position="278"/>
        <end position="297"/>
    </location>
</feature>
<dbReference type="Gene3D" id="1.25.40.10">
    <property type="entry name" value="Tetratricopeptide repeat domain"/>
    <property type="match status" value="1"/>
</dbReference>
<evidence type="ECO:0000259" key="12">
    <source>
        <dbReference type="PROSITE" id="PS50011"/>
    </source>
</evidence>
<dbReference type="InterPro" id="IPR011009">
    <property type="entry name" value="Kinase-like_dom_sf"/>
</dbReference>
<dbReference type="SUPFAM" id="SSF56112">
    <property type="entry name" value="Protein kinase-like (PK-like)"/>
    <property type="match status" value="1"/>
</dbReference>
<dbReference type="Gene3D" id="3.30.200.20">
    <property type="entry name" value="Phosphorylase Kinase, domain 1"/>
    <property type="match status" value="1"/>
</dbReference>
<feature type="binding site" evidence="10">
    <location>
        <position position="38"/>
    </location>
    <ligand>
        <name>ATP</name>
        <dbReference type="ChEBI" id="CHEBI:30616"/>
    </ligand>
</feature>